<dbReference type="Proteomes" id="UP000185924">
    <property type="component" value="Unassembled WGS sequence"/>
</dbReference>
<protein>
    <submittedName>
        <fullName evidence="2">Putative bacilliredoxin, YphP/YqiW family</fullName>
    </submittedName>
</protein>
<name>A0A1N6TK22_9BACT</name>
<evidence type="ECO:0000256" key="1">
    <source>
        <dbReference type="ARBA" id="ARBA00038305"/>
    </source>
</evidence>
<dbReference type="NCBIfam" id="TIGR04191">
    <property type="entry name" value="YphP_YqiW"/>
    <property type="match status" value="1"/>
</dbReference>
<dbReference type="PANTHER" id="PTHR40052:SF2">
    <property type="entry name" value="BACILLIREDOXIN BRXA"/>
    <property type="match status" value="1"/>
</dbReference>
<accession>A0A1N6TK22</accession>
<dbReference type="STRING" id="1077936.SAMN05421545_0376"/>
<sequence>MGMYPEYMVAPIREDLTSAGFEQLMTAEEVEQVLSSKEGTVLVAVNSVCGCAASKARPALKMAVASSEKRPTKMITVFAGMEQDAVAKAREFMLPYPPSSPSIALFKDGELVHMIERYHIEGNELNRIVDNLQGAFEAYC</sequence>
<proteinExistence type="inferred from homology"/>
<gene>
    <name evidence="2" type="ORF">SAMN05421545_0376</name>
</gene>
<comment type="similarity">
    <text evidence="1">Belongs to the bacilliredoxin family.</text>
</comment>
<keyword evidence="3" id="KW-1185">Reference proteome</keyword>
<dbReference type="AlphaFoldDB" id="A0A1N6TK22"/>
<dbReference type="PANTHER" id="PTHR40052">
    <property type="entry name" value="UPF0403 PROTEIN YQIW-RELATED"/>
    <property type="match status" value="1"/>
</dbReference>
<evidence type="ECO:0000313" key="3">
    <source>
        <dbReference type="Proteomes" id="UP000185924"/>
    </source>
</evidence>
<dbReference type="InterPro" id="IPR009474">
    <property type="entry name" value="BrxB/BrxA"/>
</dbReference>
<dbReference type="EMBL" id="FTNM01000001">
    <property type="protein sequence ID" value="SIQ53738.1"/>
    <property type="molecule type" value="Genomic_DNA"/>
</dbReference>
<evidence type="ECO:0000313" key="2">
    <source>
        <dbReference type="EMBL" id="SIQ53738.1"/>
    </source>
</evidence>
<reference evidence="3" key="1">
    <citation type="submission" date="2017-01" db="EMBL/GenBank/DDBJ databases">
        <authorList>
            <person name="Varghese N."/>
            <person name="Submissions S."/>
        </authorList>
    </citation>
    <scope>NUCLEOTIDE SEQUENCE [LARGE SCALE GENOMIC DNA]</scope>
    <source>
        <strain evidence="3">DM9</strain>
    </source>
</reference>
<dbReference type="Pfam" id="PF06491">
    <property type="entry name" value="Disulph_isomer"/>
    <property type="match status" value="1"/>
</dbReference>
<dbReference type="Gene3D" id="3.40.30.10">
    <property type="entry name" value="Glutaredoxin"/>
    <property type="match status" value="1"/>
</dbReference>
<organism evidence="2 3">
    <name type="scientific">Pontibacter lucknowensis</name>
    <dbReference type="NCBI Taxonomy" id="1077936"/>
    <lineage>
        <taxon>Bacteria</taxon>
        <taxon>Pseudomonadati</taxon>
        <taxon>Bacteroidota</taxon>
        <taxon>Cytophagia</taxon>
        <taxon>Cytophagales</taxon>
        <taxon>Hymenobacteraceae</taxon>
        <taxon>Pontibacter</taxon>
    </lineage>
</organism>